<organism evidence="1">
    <name type="scientific">Microvirga ossetica</name>
    <dbReference type="NCBI Taxonomy" id="1882682"/>
    <lineage>
        <taxon>Bacteria</taxon>
        <taxon>Pseudomonadati</taxon>
        <taxon>Pseudomonadota</taxon>
        <taxon>Alphaproteobacteria</taxon>
        <taxon>Hyphomicrobiales</taxon>
        <taxon>Methylobacteriaceae</taxon>
        <taxon>Microvirga</taxon>
    </lineage>
</organism>
<proteinExistence type="predicted"/>
<reference evidence="1" key="1">
    <citation type="submission" date="2016-07" db="EMBL/GenBank/DDBJ databases">
        <title>Microvirga ossetica sp. nov. a new species of rhizobia isolated from root nodules of the legume species Vicia alpestris Steven originated from North Ossetia region in the Caucasus.</title>
        <authorList>
            <person name="Safronova V.I."/>
            <person name="Kuznetsova I.G."/>
            <person name="Sazanova A.L."/>
            <person name="Belimov A."/>
            <person name="Andronov E."/>
            <person name="Osledkin Y.S."/>
            <person name="Onishchuk O.P."/>
            <person name="Kurchak O.N."/>
            <person name="Shaposhnikov A.I."/>
            <person name="Willems A."/>
            <person name="Tikhonovich I.A."/>
        </authorList>
    </citation>
    <scope>NUCLEOTIDE SEQUENCE [LARGE SCALE GENOMIC DNA]</scope>
    <source>
        <strain evidence="1">V5/3M</strain>
    </source>
</reference>
<evidence type="ECO:0000313" key="1">
    <source>
        <dbReference type="EMBL" id="ANY77303.1"/>
    </source>
</evidence>
<accession>A0A1B2EBG5</accession>
<sequence>MIPDRLDFVIVGAMRLAPTPAFAKLPFEIPVADLFSGKIMTIDDVGCRGATGIIDKAELGTG</sequence>
<protein>
    <submittedName>
        <fullName evidence="1">Uncharacterized protein</fullName>
    </submittedName>
</protein>
<dbReference type="RefSeq" id="WP_099508297.1">
    <property type="nucleotide sequence ID" value="NZ_CP016616.1"/>
</dbReference>
<gene>
    <name evidence="1" type="ORF">BB934_02920</name>
</gene>
<name>A0A1B2EBG5_9HYPH</name>
<dbReference type="EMBL" id="CP016616">
    <property type="protein sequence ID" value="ANY77303.1"/>
    <property type="molecule type" value="Genomic_DNA"/>
</dbReference>
<dbReference type="KEGG" id="moc:BB934_02920"/>
<dbReference type="AlphaFoldDB" id="A0A1B2EBG5"/>